<organism evidence="2">
    <name type="scientific">Spongospora subterranea</name>
    <dbReference type="NCBI Taxonomy" id="70186"/>
    <lineage>
        <taxon>Eukaryota</taxon>
        <taxon>Sar</taxon>
        <taxon>Rhizaria</taxon>
        <taxon>Endomyxa</taxon>
        <taxon>Phytomyxea</taxon>
        <taxon>Plasmodiophorida</taxon>
        <taxon>Plasmodiophoridae</taxon>
        <taxon>Spongospora</taxon>
    </lineage>
</organism>
<protein>
    <submittedName>
        <fullName evidence="2">Uncharacterized protein</fullName>
    </submittedName>
</protein>
<feature type="compositionally biased region" description="Basic and acidic residues" evidence="1">
    <location>
        <begin position="56"/>
        <end position="70"/>
    </location>
</feature>
<dbReference type="EMBL" id="HACM01011861">
    <property type="protein sequence ID" value="CRZ12303.1"/>
    <property type="molecule type" value="Transcribed_RNA"/>
</dbReference>
<evidence type="ECO:0000313" key="2">
    <source>
        <dbReference type="EMBL" id="CRZ12303.1"/>
    </source>
</evidence>
<feature type="non-terminal residue" evidence="2">
    <location>
        <position position="145"/>
    </location>
</feature>
<reference evidence="2" key="1">
    <citation type="submission" date="2015-04" db="EMBL/GenBank/DDBJ databases">
        <title>The genome sequence of the plant pathogenic Rhizarian Plasmodiophora brassicae reveals insights in its biotrophic life cycle and the origin of chitin synthesis.</title>
        <authorList>
            <person name="Schwelm A."/>
            <person name="Fogelqvist J."/>
            <person name="Knaust A."/>
            <person name="Julke S."/>
            <person name="Lilja T."/>
            <person name="Dhandapani V."/>
            <person name="Bonilla-Rosso G."/>
            <person name="Karlsson M."/>
            <person name="Shevchenko A."/>
            <person name="Choi S.R."/>
            <person name="Kim H.G."/>
            <person name="Park J.Y."/>
            <person name="Lim Y.P."/>
            <person name="Ludwig-Muller J."/>
            <person name="Dixelius C."/>
        </authorList>
    </citation>
    <scope>NUCLEOTIDE SEQUENCE</scope>
    <source>
        <tissue evidence="2">Potato root galls</tissue>
    </source>
</reference>
<evidence type="ECO:0000256" key="1">
    <source>
        <dbReference type="SAM" id="MobiDB-lite"/>
    </source>
</evidence>
<dbReference type="AlphaFoldDB" id="A0A0H5RE80"/>
<feature type="region of interest" description="Disordered" evidence="1">
    <location>
        <begin position="54"/>
        <end position="85"/>
    </location>
</feature>
<name>A0A0H5RE80_9EUKA</name>
<accession>A0A0H5RE80</accession>
<proteinExistence type="predicted"/>
<sequence length="145" mass="17186">MQKPLNPIRTRNREFSAFYERTFLRKLERRKLDRLWRYDRDPIAELDCRSPVLSADRSDRDRGPRIESGRRVATGPWRSAGRSRGRFATITPPGKYCTCRTINSADGISRSRSEQAQSDTFKKKHQSLFNIVRIVQKQQRIRERF</sequence>